<dbReference type="Proteomes" id="UP001150603">
    <property type="component" value="Unassembled WGS sequence"/>
</dbReference>
<name>A0ACC1J446_9FUNG</name>
<evidence type="ECO:0000313" key="2">
    <source>
        <dbReference type="Proteomes" id="UP001150603"/>
    </source>
</evidence>
<protein>
    <submittedName>
        <fullName evidence="1">Uncharacterized protein</fullName>
    </submittedName>
</protein>
<gene>
    <name evidence="1" type="ORF">FBU59_004893</name>
</gene>
<evidence type="ECO:0000313" key="1">
    <source>
        <dbReference type="EMBL" id="KAJ1936962.1"/>
    </source>
</evidence>
<reference evidence="1" key="1">
    <citation type="submission" date="2022-07" db="EMBL/GenBank/DDBJ databases">
        <title>Phylogenomic reconstructions and comparative analyses of Kickxellomycotina fungi.</title>
        <authorList>
            <person name="Reynolds N.K."/>
            <person name="Stajich J.E."/>
            <person name="Barry K."/>
            <person name="Grigoriev I.V."/>
            <person name="Crous P."/>
            <person name="Smith M.E."/>
        </authorList>
    </citation>
    <scope>NUCLEOTIDE SEQUENCE</scope>
    <source>
        <strain evidence="1">NRRL 5244</strain>
    </source>
</reference>
<dbReference type="EMBL" id="JANBPW010003686">
    <property type="protein sequence ID" value="KAJ1936962.1"/>
    <property type="molecule type" value="Genomic_DNA"/>
</dbReference>
<accession>A0ACC1J446</accession>
<sequence length="414" mass="45736">MKRNKDDAFLLKYKFWADNTEVSYYLAPNISALVGNRQMDNDHSEVFCSRLYSSGISVVWLNDSPHSADMAHLWKLIDTANRRHEDKTNEVEEPKESKVPEVPEVTVSIETPKSSKVKRTSSTTPRRNEGVPVSPARTQRRSYTKKTNGRTAVTRKRTLKTQATEKAPTEEQKKRSGSSSTPAPPLRGRRRARDILRKAIRRHRDASTLGTNESDSMASRCSSVARASEKPAAHPSETQDSSPLLASAQSAKADIHATGTKEQSQNDPLSAGKPDQPKQPATSDDKAADARVRFMIVLAPVKDTSGQLIKVWLSAVGSTERMNEEFVKMTGPLQPEIIVQAKSLANIISITVLDAAANMASLTGDDFSAILRRRVMIASIIDEHCSRYKTVEEAEKALYPVGQSGMEPTMVYSK</sequence>
<organism evidence="1 2">
    <name type="scientific">Linderina macrospora</name>
    <dbReference type="NCBI Taxonomy" id="4868"/>
    <lineage>
        <taxon>Eukaryota</taxon>
        <taxon>Fungi</taxon>
        <taxon>Fungi incertae sedis</taxon>
        <taxon>Zoopagomycota</taxon>
        <taxon>Kickxellomycotina</taxon>
        <taxon>Kickxellomycetes</taxon>
        <taxon>Kickxellales</taxon>
        <taxon>Kickxellaceae</taxon>
        <taxon>Linderina</taxon>
    </lineage>
</organism>
<keyword evidence="2" id="KW-1185">Reference proteome</keyword>
<comment type="caution">
    <text evidence="1">The sequence shown here is derived from an EMBL/GenBank/DDBJ whole genome shotgun (WGS) entry which is preliminary data.</text>
</comment>
<proteinExistence type="predicted"/>